<sequence>MDRNSSRARGPGPSEEMERGPGVGCIVMEGSRVQTHMTAVPQGAVEVVTSGGTLGDPVCSSENHPASWTLPALMAGLCLHHNRCKTVIDSFPVTINSERSKGYRRAEGSTADTVGSEQSHWQNVHGHARERKSSSADRREKGHEGV</sequence>
<evidence type="ECO:0000313" key="2">
    <source>
        <dbReference type="Proteomes" id="UP001157502"/>
    </source>
</evidence>
<gene>
    <name evidence="1" type="ORF">DPEC_G00022330</name>
</gene>
<organism evidence="1 2">
    <name type="scientific">Dallia pectoralis</name>
    <name type="common">Alaska blackfish</name>
    <dbReference type="NCBI Taxonomy" id="75939"/>
    <lineage>
        <taxon>Eukaryota</taxon>
        <taxon>Metazoa</taxon>
        <taxon>Chordata</taxon>
        <taxon>Craniata</taxon>
        <taxon>Vertebrata</taxon>
        <taxon>Euteleostomi</taxon>
        <taxon>Actinopterygii</taxon>
        <taxon>Neopterygii</taxon>
        <taxon>Teleostei</taxon>
        <taxon>Protacanthopterygii</taxon>
        <taxon>Esociformes</taxon>
        <taxon>Umbridae</taxon>
        <taxon>Dallia</taxon>
    </lineage>
</organism>
<evidence type="ECO:0000313" key="1">
    <source>
        <dbReference type="EMBL" id="KAJ8015072.1"/>
    </source>
</evidence>
<dbReference type="EMBL" id="CM055729">
    <property type="protein sequence ID" value="KAJ8015072.1"/>
    <property type="molecule type" value="Genomic_DNA"/>
</dbReference>
<reference evidence="1" key="1">
    <citation type="submission" date="2021-05" db="EMBL/GenBank/DDBJ databases">
        <authorList>
            <person name="Pan Q."/>
            <person name="Jouanno E."/>
            <person name="Zahm M."/>
            <person name="Klopp C."/>
            <person name="Cabau C."/>
            <person name="Louis A."/>
            <person name="Berthelot C."/>
            <person name="Parey E."/>
            <person name="Roest Crollius H."/>
            <person name="Montfort J."/>
            <person name="Robinson-Rechavi M."/>
            <person name="Bouchez O."/>
            <person name="Lampietro C."/>
            <person name="Lopez Roques C."/>
            <person name="Donnadieu C."/>
            <person name="Postlethwait J."/>
            <person name="Bobe J."/>
            <person name="Dillon D."/>
            <person name="Chandos A."/>
            <person name="von Hippel F."/>
            <person name="Guiguen Y."/>
        </authorList>
    </citation>
    <scope>NUCLEOTIDE SEQUENCE</scope>
    <source>
        <strain evidence="1">YG-Jan2019</strain>
    </source>
</reference>
<name>A0ACC2HH41_DALPE</name>
<keyword evidence="2" id="KW-1185">Reference proteome</keyword>
<comment type="caution">
    <text evidence="1">The sequence shown here is derived from an EMBL/GenBank/DDBJ whole genome shotgun (WGS) entry which is preliminary data.</text>
</comment>
<proteinExistence type="predicted"/>
<dbReference type="Proteomes" id="UP001157502">
    <property type="component" value="Chromosome 2"/>
</dbReference>
<protein>
    <submittedName>
        <fullName evidence="1">Uncharacterized protein</fullName>
    </submittedName>
</protein>
<accession>A0ACC2HH41</accession>